<keyword evidence="2 7" id="KW-0645">Protease</keyword>
<keyword evidence="8" id="KW-1185">Reference proteome</keyword>
<dbReference type="CDD" id="cd07018">
    <property type="entry name" value="S49_SppA_67K_type"/>
    <property type="match status" value="1"/>
</dbReference>
<feature type="active site" description="Proton donor/acceptor" evidence="5">
    <location>
        <position position="187"/>
    </location>
</feature>
<proteinExistence type="inferred from homology"/>
<dbReference type="EMBL" id="FUWJ01000006">
    <property type="protein sequence ID" value="SKA21278.1"/>
    <property type="molecule type" value="Genomic_DNA"/>
</dbReference>
<sequence>MRRFVVGLLATIGAITLLLAGVGVYFAARGPFATRSLPSSMVLSLDLRSLPPETVSSDVLSSLWAGSSQDIVDTVQALWRAADDPRVSGLYVEIGDEDAGLARVQELREAIQRFRGKGKFVIGFAESLGSSGDHFSDYYLASALDRIWLQPSGGFGVAGLAIETPFVKAGLDKLGVRMEGGKRYEYKSAPDTFTETAMTAPARENLQQLIDALYGQFIEDVSRERHIAPAKLRQLIDSTPFDSERARTEGLVDKIGYRADAMDDVWQRAGKTHDLVSLSDYSDEDRRPKPRGDVIALVRVSGTIVSGPGSDTPLDDDLQAASDDIVDALDAAAQSKDVKAIVLRIDSPGGTYPAADAIADGVARARAAGKPVIVSMGDVAASGGYLAAVRADVIVAEPSTITGSIGVFGMWPVAMPDLLNTLGIKVDRLTAGANAGMFSSFHLPNAAQRAAIGRQLDAIYADFAHQVGEARQLDATRLDLAARGRVFGGVDARRAGLIDELGGLQLAFSIAKAKAGIDESKTIDVQRFPQDNDRLQRVIDRLSRLANVATNGPEMRPPRELRDLLRRLGISAHAGNVRLPPMPPLWH</sequence>
<name>A0A1T4RZZ1_9HYPH</name>
<dbReference type="Gene3D" id="6.20.330.10">
    <property type="match status" value="2"/>
</dbReference>
<evidence type="ECO:0000313" key="8">
    <source>
        <dbReference type="Proteomes" id="UP000190092"/>
    </source>
</evidence>
<reference evidence="8" key="1">
    <citation type="submission" date="2017-02" db="EMBL/GenBank/DDBJ databases">
        <authorList>
            <person name="Varghese N."/>
            <person name="Submissions S."/>
        </authorList>
    </citation>
    <scope>NUCLEOTIDE SEQUENCE [LARGE SCALE GENOMIC DNA]</scope>
    <source>
        <strain evidence="8">ATCC 27094</strain>
    </source>
</reference>
<dbReference type="NCBIfam" id="TIGR00705">
    <property type="entry name" value="SppA_67K"/>
    <property type="match status" value="1"/>
</dbReference>
<dbReference type="RefSeq" id="WP_085935886.1">
    <property type="nucleotide sequence ID" value="NZ_FUWJ01000006.1"/>
</dbReference>
<dbReference type="OrthoDB" id="9764363at2"/>
<evidence type="ECO:0000256" key="3">
    <source>
        <dbReference type="ARBA" id="ARBA00022801"/>
    </source>
</evidence>
<feature type="domain" description="Peptidase S49" evidence="6">
    <location>
        <begin position="365"/>
        <end position="517"/>
    </location>
</feature>
<dbReference type="PANTHER" id="PTHR33209:SF1">
    <property type="entry name" value="PEPTIDASE S49 DOMAIN-CONTAINING PROTEIN"/>
    <property type="match status" value="1"/>
</dbReference>
<dbReference type="InterPro" id="IPR029045">
    <property type="entry name" value="ClpP/crotonase-like_dom_sf"/>
</dbReference>
<dbReference type="PANTHER" id="PTHR33209">
    <property type="entry name" value="PROTEASE 4"/>
    <property type="match status" value="1"/>
</dbReference>
<dbReference type="STRING" id="225324.SAMN02745126_04206"/>
<evidence type="ECO:0000259" key="6">
    <source>
        <dbReference type="Pfam" id="PF01343"/>
    </source>
</evidence>
<dbReference type="InterPro" id="IPR047217">
    <property type="entry name" value="S49_SppA_67K_type_N"/>
</dbReference>
<evidence type="ECO:0000313" key="7">
    <source>
        <dbReference type="EMBL" id="SKA21278.1"/>
    </source>
</evidence>
<dbReference type="InterPro" id="IPR002142">
    <property type="entry name" value="Peptidase_S49"/>
</dbReference>
<dbReference type="SUPFAM" id="SSF52096">
    <property type="entry name" value="ClpP/crotonase"/>
    <property type="match status" value="2"/>
</dbReference>
<dbReference type="GO" id="GO:0006465">
    <property type="term" value="P:signal peptide processing"/>
    <property type="evidence" value="ECO:0007669"/>
    <property type="project" value="InterPro"/>
</dbReference>
<dbReference type="InterPro" id="IPR004634">
    <property type="entry name" value="Pept_S49_pIV"/>
</dbReference>
<dbReference type="InterPro" id="IPR047272">
    <property type="entry name" value="S49_SppA_C"/>
</dbReference>
<dbReference type="PIRSF" id="PIRSF001217">
    <property type="entry name" value="Protease_4_SppA"/>
    <property type="match status" value="1"/>
</dbReference>
<dbReference type="AlphaFoldDB" id="A0A1T4RZZ1"/>
<feature type="domain" description="Peptidase S49" evidence="6">
    <location>
        <begin position="117"/>
        <end position="265"/>
    </location>
</feature>
<protein>
    <submittedName>
        <fullName evidence="7">Protease-4</fullName>
    </submittedName>
</protein>
<dbReference type="Pfam" id="PF01343">
    <property type="entry name" value="Peptidase_S49"/>
    <property type="match status" value="2"/>
</dbReference>
<organism evidence="7 8">
    <name type="scientific">Enhydrobacter aerosaccus</name>
    <dbReference type="NCBI Taxonomy" id="225324"/>
    <lineage>
        <taxon>Bacteria</taxon>
        <taxon>Pseudomonadati</taxon>
        <taxon>Pseudomonadota</taxon>
        <taxon>Alphaproteobacteria</taxon>
        <taxon>Hyphomicrobiales</taxon>
        <taxon>Enhydrobacter</taxon>
    </lineage>
</organism>
<evidence type="ECO:0000256" key="4">
    <source>
        <dbReference type="ARBA" id="ARBA00022825"/>
    </source>
</evidence>
<dbReference type="GO" id="GO:0008236">
    <property type="term" value="F:serine-type peptidase activity"/>
    <property type="evidence" value="ECO:0007669"/>
    <property type="project" value="UniProtKB-KW"/>
</dbReference>
<dbReference type="Gene3D" id="3.90.226.10">
    <property type="entry name" value="2-enoyl-CoA Hydratase, Chain A, domain 1"/>
    <property type="match status" value="2"/>
</dbReference>
<feature type="active site" description="Nucleophile" evidence="5">
    <location>
        <position position="382"/>
    </location>
</feature>
<gene>
    <name evidence="7" type="ORF">SAMN02745126_04206</name>
</gene>
<dbReference type="Proteomes" id="UP000190092">
    <property type="component" value="Unassembled WGS sequence"/>
</dbReference>
<comment type="similarity">
    <text evidence="1">Belongs to the peptidase S49 family.</text>
</comment>
<accession>A0A1T4RZZ1</accession>
<evidence type="ECO:0000256" key="5">
    <source>
        <dbReference type="PIRSR" id="PIRSR001217-1"/>
    </source>
</evidence>
<evidence type="ECO:0000256" key="2">
    <source>
        <dbReference type="ARBA" id="ARBA00022670"/>
    </source>
</evidence>
<dbReference type="CDD" id="cd07023">
    <property type="entry name" value="S49_Sppa_N_C"/>
    <property type="match status" value="1"/>
</dbReference>
<dbReference type="GO" id="GO:0016020">
    <property type="term" value="C:membrane"/>
    <property type="evidence" value="ECO:0007669"/>
    <property type="project" value="InterPro"/>
</dbReference>
<keyword evidence="4" id="KW-0720">Serine protease</keyword>
<keyword evidence="3" id="KW-0378">Hydrolase</keyword>
<evidence type="ECO:0000256" key="1">
    <source>
        <dbReference type="ARBA" id="ARBA00008683"/>
    </source>
</evidence>